<feature type="region of interest" description="Disordered" evidence="1">
    <location>
        <begin position="11"/>
        <end position="34"/>
    </location>
</feature>
<keyword evidence="3" id="KW-1185">Reference proteome</keyword>
<feature type="compositionally biased region" description="Basic and acidic residues" evidence="1">
    <location>
        <begin position="87"/>
        <end position="96"/>
    </location>
</feature>
<evidence type="ECO:0000313" key="3">
    <source>
        <dbReference type="Proteomes" id="UP001177670"/>
    </source>
</evidence>
<comment type="caution">
    <text evidence="2">The sequence shown here is derived from an EMBL/GenBank/DDBJ whole genome shotgun (WGS) entry which is preliminary data.</text>
</comment>
<protein>
    <submittedName>
        <fullName evidence="2">Uncharacterized protein</fullName>
    </submittedName>
</protein>
<organism evidence="2 3">
    <name type="scientific">Melipona bicolor</name>
    <dbReference type="NCBI Taxonomy" id="60889"/>
    <lineage>
        <taxon>Eukaryota</taxon>
        <taxon>Metazoa</taxon>
        <taxon>Ecdysozoa</taxon>
        <taxon>Arthropoda</taxon>
        <taxon>Hexapoda</taxon>
        <taxon>Insecta</taxon>
        <taxon>Pterygota</taxon>
        <taxon>Neoptera</taxon>
        <taxon>Endopterygota</taxon>
        <taxon>Hymenoptera</taxon>
        <taxon>Apocrita</taxon>
        <taxon>Aculeata</taxon>
        <taxon>Apoidea</taxon>
        <taxon>Anthophila</taxon>
        <taxon>Apidae</taxon>
        <taxon>Melipona</taxon>
    </lineage>
</organism>
<dbReference type="AlphaFoldDB" id="A0AA40KIC3"/>
<feature type="region of interest" description="Disordered" evidence="1">
    <location>
        <begin position="46"/>
        <end position="96"/>
    </location>
</feature>
<dbReference type="EMBL" id="JAHYIQ010000027">
    <property type="protein sequence ID" value="KAK1121238.1"/>
    <property type="molecule type" value="Genomic_DNA"/>
</dbReference>
<evidence type="ECO:0000313" key="2">
    <source>
        <dbReference type="EMBL" id="KAK1121238.1"/>
    </source>
</evidence>
<reference evidence="2" key="1">
    <citation type="submission" date="2021-10" db="EMBL/GenBank/DDBJ databases">
        <title>Melipona bicolor Genome sequencing and assembly.</title>
        <authorList>
            <person name="Araujo N.S."/>
            <person name="Arias M.C."/>
        </authorList>
    </citation>
    <scope>NUCLEOTIDE SEQUENCE</scope>
    <source>
        <strain evidence="2">USP_2M_L1-L4_2017</strain>
        <tissue evidence="2">Whole body</tissue>
    </source>
</reference>
<evidence type="ECO:0000256" key="1">
    <source>
        <dbReference type="SAM" id="MobiDB-lite"/>
    </source>
</evidence>
<name>A0AA40KIC3_9HYME</name>
<feature type="compositionally biased region" description="Basic and acidic residues" evidence="1">
    <location>
        <begin position="54"/>
        <end position="68"/>
    </location>
</feature>
<sequence length="96" mass="11080">MSRVYASVRVAPNDRIKGRGKGIPLLPTLPLSDDLRPSYYRAKISGNVVSFARPVEKTNQRETKHQNDDEHEEEEEEDEMKKKKKKKEQESGEGLR</sequence>
<accession>A0AA40KIC3</accession>
<proteinExistence type="predicted"/>
<gene>
    <name evidence="2" type="ORF">K0M31_010545</name>
</gene>
<feature type="compositionally biased region" description="Acidic residues" evidence="1">
    <location>
        <begin position="69"/>
        <end position="78"/>
    </location>
</feature>
<dbReference type="Proteomes" id="UP001177670">
    <property type="component" value="Unassembled WGS sequence"/>
</dbReference>